<comment type="caution">
    <text evidence="4">The sequence shown here is derived from an EMBL/GenBank/DDBJ whole genome shotgun (WGS) entry which is preliminary data.</text>
</comment>
<dbReference type="InterPro" id="IPR029058">
    <property type="entry name" value="AB_hydrolase_fold"/>
</dbReference>
<evidence type="ECO:0000259" key="3">
    <source>
        <dbReference type="PROSITE" id="PS50977"/>
    </source>
</evidence>
<dbReference type="Pfam" id="PF00561">
    <property type="entry name" value="Abhydrolase_1"/>
    <property type="match status" value="1"/>
</dbReference>
<dbReference type="InterPro" id="IPR039536">
    <property type="entry name" value="TetR_C_Proteobacteria"/>
</dbReference>
<dbReference type="Pfam" id="PF14246">
    <property type="entry name" value="TetR_C_7"/>
    <property type="match status" value="1"/>
</dbReference>
<dbReference type="Gene3D" id="1.10.357.10">
    <property type="entry name" value="Tetracycline Repressor, domain 2"/>
    <property type="match status" value="1"/>
</dbReference>
<reference evidence="4 5" key="1">
    <citation type="submission" date="2019-12" db="EMBL/GenBank/DDBJ databases">
        <authorList>
            <person name="Zhang Y.-J."/>
        </authorList>
    </citation>
    <scope>NUCLEOTIDE SEQUENCE [LARGE SCALE GENOMIC DNA]</scope>
    <source>
        <strain evidence="4 5">H18S-6</strain>
    </source>
</reference>
<proteinExistence type="predicted"/>
<feature type="domain" description="HTH tetR-type" evidence="3">
    <location>
        <begin position="442"/>
        <end position="502"/>
    </location>
</feature>
<feature type="DNA-binding region" description="H-T-H motif" evidence="2">
    <location>
        <begin position="465"/>
        <end position="484"/>
    </location>
</feature>
<dbReference type="Gene3D" id="3.40.50.1820">
    <property type="entry name" value="alpha/beta hydrolase"/>
    <property type="match status" value="1"/>
</dbReference>
<dbReference type="Pfam" id="PF10604">
    <property type="entry name" value="Polyketide_cyc2"/>
    <property type="match status" value="1"/>
</dbReference>
<dbReference type="GO" id="GO:0003677">
    <property type="term" value="F:DNA binding"/>
    <property type="evidence" value="ECO:0007669"/>
    <property type="project" value="UniProtKB-UniRule"/>
</dbReference>
<dbReference type="PROSITE" id="PS50977">
    <property type="entry name" value="HTH_TETR_2"/>
    <property type="match status" value="1"/>
</dbReference>
<sequence>MARETVHRIGSSAASPADIWAFVQDFSAPWHPLVEWMERERRKDAQVIRRFGVKGETAIVRERLTYLSNSDHVMAYVALEGIADAQKYAARLKITPSETGSTLTWHADIEAAAPRVKEIAAGTEQVFDAGITVLSEPPEPKNGPMDRLPSCAIGTKSIGQTPRLAMSIAPKGVQHGKIICLFLHGIGGNRSNWDAQLAALGHTMPVVSLDLRGYGDSTLGFEQSKTDDYFEDILSVMDAFGAEKLVLCGLSYGSWIATSFALQHPEKLAGLILCGGCTGMSEADPDEREAFRVSREVPLNAGQSPADFAVPVVDAISGPNATQEVRQTLRESMATIPSATYRDALTCFTNPLEKLDFSKASFPVLLMTGEFDRLAPPAEIRQISHRFFDAGAPFVQFEVIADAGHVCNLEQPMEVNHHIKSFLDMVGPMNKQPNITRSEKKAAKRKRILDAALIEFSRNGYSGASMQAIAERAEVSKPTLYQYIGQKDDIFRAILEAGRAKILAAFENTDEQDLTFVLWEFSWQYADYVLHPDNLSIARLMIGEALRVPDIVSSFNETGPAKAQAGVAAYLETQRNAGHLIFEDSWLAAEHLWALILSGPRNAALHFPNNLPSDQDLLPVILGGLKAFLRAYSSNLETDIEKLDALGVQRPQRRS</sequence>
<evidence type="ECO:0000256" key="1">
    <source>
        <dbReference type="ARBA" id="ARBA00023125"/>
    </source>
</evidence>
<dbReference type="Proteomes" id="UP000441586">
    <property type="component" value="Unassembled WGS sequence"/>
</dbReference>
<dbReference type="PANTHER" id="PTHR43798">
    <property type="entry name" value="MONOACYLGLYCEROL LIPASE"/>
    <property type="match status" value="1"/>
</dbReference>
<dbReference type="InterPro" id="IPR019587">
    <property type="entry name" value="Polyketide_cyclase/dehydratase"/>
</dbReference>
<dbReference type="GO" id="GO:0016787">
    <property type="term" value="F:hydrolase activity"/>
    <property type="evidence" value="ECO:0007669"/>
    <property type="project" value="UniProtKB-KW"/>
</dbReference>
<evidence type="ECO:0000313" key="5">
    <source>
        <dbReference type="Proteomes" id="UP000441586"/>
    </source>
</evidence>
<dbReference type="InterPro" id="IPR009057">
    <property type="entry name" value="Homeodomain-like_sf"/>
</dbReference>
<dbReference type="PRINTS" id="PR00455">
    <property type="entry name" value="HTHTETR"/>
</dbReference>
<dbReference type="PRINTS" id="PR00111">
    <property type="entry name" value="ABHYDROLASE"/>
</dbReference>
<dbReference type="SUPFAM" id="SSF53474">
    <property type="entry name" value="alpha/beta-Hydrolases"/>
    <property type="match status" value="1"/>
</dbReference>
<organism evidence="4 5">
    <name type="scientific">Parasedimentitalea maritima</name>
    <dbReference type="NCBI Taxonomy" id="2578117"/>
    <lineage>
        <taxon>Bacteria</taxon>
        <taxon>Pseudomonadati</taxon>
        <taxon>Pseudomonadota</taxon>
        <taxon>Alphaproteobacteria</taxon>
        <taxon>Rhodobacterales</taxon>
        <taxon>Paracoccaceae</taxon>
        <taxon>Parasedimentitalea</taxon>
    </lineage>
</organism>
<dbReference type="Pfam" id="PF00440">
    <property type="entry name" value="TetR_N"/>
    <property type="match status" value="1"/>
</dbReference>
<dbReference type="EMBL" id="WSFO01000014">
    <property type="protein sequence ID" value="KAE9627220.1"/>
    <property type="molecule type" value="Genomic_DNA"/>
</dbReference>
<keyword evidence="1 2" id="KW-0238">DNA-binding</keyword>
<dbReference type="Gene3D" id="1.10.10.60">
    <property type="entry name" value="Homeodomain-like"/>
    <property type="match status" value="1"/>
</dbReference>
<dbReference type="SUPFAM" id="SSF46689">
    <property type="entry name" value="Homeodomain-like"/>
    <property type="match status" value="1"/>
</dbReference>
<accession>A0A6A4R783</accession>
<dbReference type="InterPro" id="IPR001647">
    <property type="entry name" value="HTH_TetR"/>
</dbReference>
<keyword evidence="4" id="KW-0378">Hydrolase</keyword>
<name>A0A6A4R783_9RHOB</name>
<dbReference type="PANTHER" id="PTHR43798:SF33">
    <property type="entry name" value="HYDROLASE, PUTATIVE (AFU_ORTHOLOGUE AFUA_2G14860)-RELATED"/>
    <property type="match status" value="1"/>
</dbReference>
<dbReference type="GO" id="GO:0016020">
    <property type="term" value="C:membrane"/>
    <property type="evidence" value="ECO:0007669"/>
    <property type="project" value="TreeGrafter"/>
</dbReference>
<evidence type="ECO:0000313" key="4">
    <source>
        <dbReference type="EMBL" id="KAE9627220.1"/>
    </source>
</evidence>
<evidence type="ECO:0000256" key="2">
    <source>
        <dbReference type="PROSITE-ProRule" id="PRU00335"/>
    </source>
</evidence>
<dbReference type="InterPro" id="IPR050266">
    <property type="entry name" value="AB_hydrolase_sf"/>
</dbReference>
<dbReference type="Gene3D" id="3.30.530.20">
    <property type="match status" value="1"/>
</dbReference>
<gene>
    <name evidence="4" type="ORF">GP644_20280</name>
</gene>
<dbReference type="InterPro" id="IPR000073">
    <property type="entry name" value="AB_hydrolase_1"/>
</dbReference>
<dbReference type="InterPro" id="IPR023393">
    <property type="entry name" value="START-like_dom_sf"/>
</dbReference>
<dbReference type="SUPFAM" id="SSF55961">
    <property type="entry name" value="Bet v1-like"/>
    <property type="match status" value="1"/>
</dbReference>
<dbReference type="CDD" id="cd07821">
    <property type="entry name" value="PYR_PYL_RCAR_like"/>
    <property type="match status" value="1"/>
</dbReference>
<dbReference type="AlphaFoldDB" id="A0A6A4R783"/>
<dbReference type="RefSeq" id="WP_158981335.1">
    <property type="nucleotide sequence ID" value="NZ_WSFO01000014.1"/>
</dbReference>
<protein>
    <submittedName>
        <fullName evidence="4">Alpha/beta fold hydrolase</fullName>
    </submittedName>
</protein>